<name>A0A1M6LRP0_9RHOB</name>
<gene>
    <name evidence="2" type="ORF">SAMN05444000_11285</name>
</gene>
<protein>
    <submittedName>
        <fullName evidence="2">FeoC like transcriptional regulator</fullName>
    </submittedName>
</protein>
<evidence type="ECO:0000313" key="3">
    <source>
        <dbReference type="Proteomes" id="UP000183982"/>
    </source>
</evidence>
<dbReference type="InterPro" id="IPR015102">
    <property type="entry name" value="Tscrpt_reg_HTH_FeoC"/>
</dbReference>
<dbReference type="Proteomes" id="UP000183982">
    <property type="component" value="Unassembled WGS sequence"/>
</dbReference>
<dbReference type="RefSeq" id="WP_245815174.1">
    <property type="nucleotide sequence ID" value="NZ_FQZQ01000012.1"/>
</dbReference>
<dbReference type="AlphaFoldDB" id="A0A1M6LRP0"/>
<dbReference type="EMBL" id="FQZQ01000012">
    <property type="protein sequence ID" value="SHJ73859.1"/>
    <property type="molecule type" value="Genomic_DNA"/>
</dbReference>
<dbReference type="Gene3D" id="1.10.10.10">
    <property type="entry name" value="Winged helix-like DNA-binding domain superfamily/Winged helix DNA-binding domain"/>
    <property type="match status" value="1"/>
</dbReference>
<accession>A0A1M6LRP0</accession>
<organism evidence="2 3">
    <name type="scientific">Shimia gijangensis</name>
    <dbReference type="NCBI Taxonomy" id="1470563"/>
    <lineage>
        <taxon>Bacteria</taxon>
        <taxon>Pseudomonadati</taxon>
        <taxon>Pseudomonadota</taxon>
        <taxon>Alphaproteobacteria</taxon>
        <taxon>Rhodobacterales</taxon>
        <taxon>Roseobacteraceae</taxon>
    </lineage>
</organism>
<evidence type="ECO:0000259" key="1">
    <source>
        <dbReference type="Pfam" id="PF09012"/>
    </source>
</evidence>
<feature type="domain" description="Transcriptional regulator HTH-type FeoC" evidence="1">
    <location>
        <begin position="4"/>
        <end position="71"/>
    </location>
</feature>
<dbReference type="InterPro" id="IPR036388">
    <property type="entry name" value="WH-like_DNA-bd_sf"/>
</dbReference>
<dbReference type="Pfam" id="PF09012">
    <property type="entry name" value="FeoC"/>
    <property type="match status" value="1"/>
</dbReference>
<proteinExistence type="predicted"/>
<sequence>MALLLQVKSYVEERRSVSLTDIANRFNASPEALRGMLDHWIRKGVIRRQDFGDNCGGCKPSGGCGTCAASAVFEFYDWVG</sequence>
<reference evidence="3" key="1">
    <citation type="submission" date="2016-11" db="EMBL/GenBank/DDBJ databases">
        <authorList>
            <person name="Varghese N."/>
            <person name="Submissions S."/>
        </authorList>
    </citation>
    <scope>NUCLEOTIDE SEQUENCE [LARGE SCALE GENOMIC DNA]</scope>
    <source>
        <strain evidence="3">DSM 100564</strain>
    </source>
</reference>
<dbReference type="InterPro" id="IPR036390">
    <property type="entry name" value="WH_DNA-bd_sf"/>
</dbReference>
<keyword evidence="3" id="KW-1185">Reference proteome</keyword>
<dbReference type="STRING" id="1470563.SAMN05444000_11285"/>
<evidence type="ECO:0000313" key="2">
    <source>
        <dbReference type="EMBL" id="SHJ73859.1"/>
    </source>
</evidence>
<dbReference type="SUPFAM" id="SSF46785">
    <property type="entry name" value="Winged helix' DNA-binding domain"/>
    <property type="match status" value="1"/>
</dbReference>